<keyword evidence="2" id="KW-1185">Reference proteome</keyword>
<accession>A0A8H4AJF0</accession>
<sequence>MLPENHPSAYEIHVDFKDLLYLLDECEYIQQFTTNIILEKLEKTDNNNHTSKIYNFQDLSKPKNLTEEEQTGDVYDSQIVNLTIGDGNQQDA</sequence>
<protein>
    <submittedName>
        <fullName evidence="1">Uncharacterized protein</fullName>
    </submittedName>
</protein>
<evidence type="ECO:0000313" key="2">
    <source>
        <dbReference type="Proteomes" id="UP000439903"/>
    </source>
</evidence>
<organism evidence="1 2">
    <name type="scientific">Gigaspora margarita</name>
    <dbReference type="NCBI Taxonomy" id="4874"/>
    <lineage>
        <taxon>Eukaryota</taxon>
        <taxon>Fungi</taxon>
        <taxon>Fungi incertae sedis</taxon>
        <taxon>Mucoromycota</taxon>
        <taxon>Glomeromycotina</taxon>
        <taxon>Glomeromycetes</taxon>
        <taxon>Diversisporales</taxon>
        <taxon>Gigasporaceae</taxon>
        <taxon>Gigaspora</taxon>
    </lineage>
</organism>
<dbReference type="EMBL" id="WTPW01000523">
    <property type="protein sequence ID" value="KAF0502479.1"/>
    <property type="molecule type" value="Genomic_DNA"/>
</dbReference>
<reference evidence="1 2" key="1">
    <citation type="journal article" date="2019" name="Environ. Microbiol.">
        <title>At the nexus of three kingdoms: the genome of the mycorrhizal fungus Gigaspora margarita provides insights into plant, endobacterial and fungal interactions.</title>
        <authorList>
            <person name="Venice F."/>
            <person name="Ghignone S."/>
            <person name="Salvioli di Fossalunga A."/>
            <person name="Amselem J."/>
            <person name="Novero M."/>
            <person name="Xianan X."/>
            <person name="Sedzielewska Toro K."/>
            <person name="Morin E."/>
            <person name="Lipzen A."/>
            <person name="Grigoriev I.V."/>
            <person name="Henrissat B."/>
            <person name="Martin F.M."/>
            <person name="Bonfante P."/>
        </authorList>
    </citation>
    <scope>NUCLEOTIDE SEQUENCE [LARGE SCALE GENOMIC DNA]</scope>
    <source>
        <strain evidence="1 2">BEG34</strain>
    </source>
</reference>
<comment type="caution">
    <text evidence="1">The sequence shown here is derived from an EMBL/GenBank/DDBJ whole genome shotgun (WGS) entry which is preliminary data.</text>
</comment>
<dbReference type="Proteomes" id="UP000439903">
    <property type="component" value="Unassembled WGS sequence"/>
</dbReference>
<proteinExistence type="predicted"/>
<dbReference type="AlphaFoldDB" id="A0A8H4AJF0"/>
<name>A0A8H4AJF0_GIGMA</name>
<gene>
    <name evidence="1" type="ORF">F8M41_019788</name>
</gene>
<evidence type="ECO:0000313" key="1">
    <source>
        <dbReference type="EMBL" id="KAF0502479.1"/>
    </source>
</evidence>